<proteinExistence type="predicted"/>
<dbReference type="Pfam" id="PF11396">
    <property type="entry name" value="PepSY_like"/>
    <property type="match status" value="1"/>
</dbReference>
<feature type="domain" description="Putative beta-lactamase-inhibitor-like PepSY-like" evidence="2">
    <location>
        <begin position="25"/>
        <end position="86"/>
    </location>
</feature>
<feature type="signal peptide" evidence="1">
    <location>
        <begin position="1"/>
        <end position="23"/>
    </location>
</feature>
<protein>
    <submittedName>
        <fullName evidence="3">Putative beta-lactamase-inhibitor-like, PepSY-like</fullName>
    </submittedName>
</protein>
<dbReference type="AlphaFoldDB" id="A0A1H5UU71"/>
<dbReference type="SUPFAM" id="SSF160574">
    <property type="entry name" value="BT0923-like"/>
    <property type="match status" value="1"/>
</dbReference>
<dbReference type="EMBL" id="FNUX01000009">
    <property type="protein sequence ID" value="SEF77757.1"/>
    <property type="molecule type" value="Genomic_DNA"/>
</dbReference>
<dbReference type="Gene3D" id="3.10.450.360">
    <property type="match status" value="1"/>
</dbReference>
<dbReference type="InterPro" id="IPR021533">
    <property type="entry name" value="PepSY-like"/>
</dbReference>
<gene>
    <name evidence="3" type="ORF">SAMN05216334_10914</name>
</gene>
<reference evidence="3 4" key="1">
    <citation type="submission" date="2016-10" db="EMBL/GenBank/DDBJ databases">
        <authorList>
            <person name="de Groot N.N."/>
        </authorList>
    </citation>
    <scope>NUCLEOTIDE SEQUENCE [LARGE SCALE GENOMIC DNA]</scope>
    <source>
        <strain evidence="3 4">Nm13</strain>
    </source>
</reference>
<accession>A0A1H5UU71</accession>
<feature type="chain" id="PRO_5009286516" evidence="1">
    <location>
        <begin position="24"/>
        <end position="123"/>
    </location>
</feature>
<evidence type="ECO:0000259" key="2">
    <source>
        <dbReference type="Pfam" id="PF11396"/>
    </source>
</evidence>
<dbReference type="Proteomes" id="UP000236753">
    <property type="component" value="Unassembled WGS sequence"/>
</dbReference>
<evidence type="ECO:0000256" key="1">
    <source>
        <dbReference type="SAM" id="SignalP"/>
    </source>
</evidence>
<sequence>MKTQFWITTILATLWIASGPAHASEKEVSKDQVPKAVLEAFEKTYPNAKEVEFEQGMIEGKAVYEIEYKENGREYEILYDADGEILQKEESIDVETLPEPVAQAIIAKAYSKAALEEAEKMIK</sequence>
<dbReference type="RefSeq" id="WP_258039324.1">
    <property type="nucleotide sequence ID" value="NZ_FNUX01000009.1"/>
</dbReference>
<evidence type="ECO:0000313" key="3">
    <source>
        <dbReference type="EMBL" id="SEF77757.1"/>
    </source>
</evidence>
<evidence type="ECO:0000313" key="4">
    <source>
        <dbReference type="Proteomes" id="UP000236753"/>
    </source>
</evidence>
<organism evidence="3 4">
    <name type="scientific">Nitrosomonas ureae</name>
    <dbReference type="NCBI Taxonomy" id="44577"/>
    <lineage>
        <taxon>Bacteria</taxon>
        <taxon>Pseudomonadati</taxon>
        <taxon>Pseudomonadota</taxon>
        <taxon>Betaproteobacteria</taxon>
        <taxon>Nitrosomonadales</taxon>
        <taxon>Nitrosomonadaceae</taxon>
        <taxon>Nitrosomonas</taxon>
    </lineage>
</organism>
<name>A0A1H5UU71_9PROT</name>
<keyword evidence="1" id="KW-0732">Signal</keyword>